<gene>
    <name evidence="1" type="ORF">Ddye_003995</name>
</gene>
<sequence length="90" mass="10208">MSTANATTTSIWSKKEKYEKELRDSRARELMLTEKAAILEKKSIEERKSTDSQDNLAEDTLAKFVVPERRGQVRALAFGVTPSQVNVHIQ</sequence>
<evidence type="ECO:0000313" key="1">
    <source>
        <dbReference type="EMBL" id="KAK2665421.1"/>
    </source>
</evidence>
<dbReference type="Proteomes" id="UP001280121">
    <property type="component" value="Unassembled WGS sequence"/>
</dbReference>
<proteinExistence type="predicted"/>
<comment type="caution">
    <text evidence="1">The sequence shown here is derived from an EMBL/GenBank/DDBJ whole genome shotgun (WGS) entry which is preliminary data.</text>
</comment>
<organism evidence="1 2">
    <name type="scientific">Dipteronia dyeriana</name>
    <dbReference type="NCBI Taxonomy" id="168575"/>
    <lineage>
        <taxon>Eukaryota</taxon>
        <taxon>Viridiplantae</taxon>
        <taxon>Streptophyta</taxon>
        <taxon>Embryophyta</taxon>
        <taxon>Tracheophyta</taxon>
        <taxon>Spermatophyta</taxon>
        <taxon>Magnoliopsida</taxon>
        <taxon>eudicotyledons</taxon>
        <taxon>Gunneridae</taxon>
        <taxon>Pentapetalae</taxon>
        <taxon>rosids</taxon>
        <taxon>malvids</taxon>
        <taxon>Sapindales</taxon>
        <taxon>Sapindaceae</taxon>
        <taxon>Hippocastanoideae</taxon>
        <taxon>Acereae</taxon>
        <taxon>Dipteronia</taxon>
    </lineage>
</organism>
<reference evidence="1" key="1">
    <citation type="journal article" date="2023" name="Plant J.">
        <title>Genome sequences and population genomics provide insights into the demographic history, inbreeding, and mutation load of two 'living fossil' tree species of Dipteronia.</title>
        <authorList>
            <person name="Feng Y."/>
            <person name="Comes H.P."/>
            <person name="Chen J."/>
            <person name="Zhu S."/>
            <person name="Lu R."/>
            <person name="Zhang X."/>
            <person name="Li P."/>
            <person name="Qiu J."/>
            <person name="Olsen K.M."/>
            <person name="Qiu Y."/>
        </authorList>
    </citation>
    <scope>NUCLEOTIDE SEQUENCE</scope>
    <source>
        <strain evidence="1">KIB01</strain>
    </source>
</reference>
<dbReference type="EMBL" id="JANJYI010000001">
    <property type="protein sequence ID" value="KAK2665421.1"/>
    <property type="molecule type" value="Genomic_DNA"/>
</dbReference>
<dbReference type="AlphaFoldDB" id="A0AAD9XTW9"/>
<protein>
    <submittedName>
        <fullName evidence="1">Uncharacterized protein</fullName>
    </submittedName>
</protein>
<accession>A0AAD9XTW9</accession>
<name>A0AAD9XTW9_9ROSI</name>
<evidence type="ECO:0000313" key="2">
    <source>
        <dbReference type="Proteomes" id="UP001280121"/>
    </source>
</evidence>
<keyword evidence="2" id="KW-1185">Reference proteome</keyword>